<evidence type="ECO:0000256" key="5">
    <source>
        <dbReference type="RuleBase" id="RU004168"/>
    </source>
</evidence>
<dbReference type="Proteomes" id="UP000198736">
    <property type="component" value="Unassembled WGS sequence"/>
</dbReference>
<dbReference type="InterPro" id="IPR020456">
    <property type="entry name" value="Acylphosphatase"/>
</dbReference>
<evidence type="ECO:0000256" key="4">
    <source>
        <dbReference type="PROSITE-ProRule" id="PRU00520"/>
    </source>
</evidence>
<dbReference type="PANTHER" id="PTHR47268">
    <property type="entry name" value="ACYLPHOSPHATASE"/>
    <property type="match status" value="1"/>
</dbReference>
<protein>
    <recommendedName>
        <fullName evidence="2 4">acylphosphatase</fullName>
        <ecNumber evidence="2 4">3.6.1.7</ecNumber>
    </recommendedName>
</protein>
<accession>A0A0S4L9D4</accession>
<evidence type="ECO:0000256" key="3">
    <source>
        <dbReference type="ARBA" id="ARBA00047645"/>
    </source>
</evidence>
<evidence type="ECO:0000259" key="6">
    <source>
        <dbReference type="PROSITE" id="PS51160"/>
    </source>
</evidence>
<proteinExistence type="inferred from homology"/>
<dbReference type="OrthoDB" id="9808093at2"/>
<dbReference type="SUPFAM" id="SSF54975">
    <property type="entry name" value="Acylphosphatase/BLUF domain-like"/>
    <property type="match status" value="1"/>
</dbReference>
<feature type="active site" evidence="4">
    <location>
        <position position="26"/>
    </location>
</feature>
<keyword evidence="4 7" id="KW-0378">Hydrolase</keyword>
<dbReference type="InterPro" id="IPR036046">
    <property type="entry name" value="Acylphosphatase-like_dom_sf"/>
</dbReference>
<dbReference type="EMBL" id="CZPZ01000005">
    <property type="protein sequence ID" value="CUS33438.1"/>
    <property type="molecule type" value="Genomic_DNA"/>
</dbReference>
<dbReference type="RefSeq" id="WP_090895080.1">
    <property type="nucleotide sequence ID" value="NZ_CZPZ01000005.1"/>
</dbReference>
<dbReference type="AlphaFoldDB" id="A0A0S4L9D4"/>
<dbReference type="InterPro" id="IPR017968">
    <property type="entry name" value="Acylphosphatase_CS"/>
</dbReference>
<feature type="active site" evidence="4">
    <location>
        <position position="44"/>
    </location>
</feature>
<feature type="domain" description="Acylphosphatase-like" evidence="6">
    <location>
        <begin position="11"/>
        <end position="98"/>
    </location>
</feature>
<dbReference type="PROSITE" id="PS51160">
    <property type="entry name" value="ACYLPHOSPHATASE_3"/>
    <property type="match status" value="1"/>
</dbReference>
<gene>
    <name evidence="7" type="primary">acyP</name>
    <name evidence="7" type="ORF">COMA2_130064</name>
</gene>
<comment type="similarity">
    <text evidence="1 5">Belongs to the acylphosphatase family.</text>
</comment>
<dbReference type="PROSITE" id="PS00150">
    <property type="entry name" value="ACYLPHOSPHATASE_1"/>
    <property type="match status" value="1"/>
</dbReference>
<reference evidence="8" key="1">
    <citation type="submission" date="2015-10" db="EMBL/GenBank/DDBJ databases">
        <authorList>
            <person name="Luecker S."/>
            <person name="Luecker S."/>
        </authorList>
    </citation>
    <scope>NUCLEOTIDE SEQUENCE [LARGE SCALE GENOMIC DNA]</scope>
</reference>
<dbReference type="Pfam" id="PF00708">
    <property type="entry name" value="Acylphosphatase"/>
    <property type="match status" value="1"/>
</dbReference>
<organism evidence="7 8">
    <name type="scientific">Candidatus Nitrospira nitrificans</name>
    <dbReference type="NCBI Taxonomy" id="1742973"/>
    <lineage>
        <taxon>Bacteria</taxon>
        <taxon>Pseudomonadati</taxon>
        <taxon>Nitrospirota</taxon>
        <taxon>Nitrospiria</taxon>
        <taxon>Nitrospirales</taxon>
        <taxon>Nitrospiraceae</taxon>
        <taxon>Nitrospira</taxon>
    </lineage>
</organism>
<dbReference type="GO" id="GO:0003998">
    <property type="term" value="F:acylphosphatase activity"/>
    <property type="evidence" value="ECO:0007669"/>
    <property type="project" value="UniProtKB-EC"/>
</dbReference>
<dbReference type="InterPro" id="IPR001792">
    <property type="entry name" value="Acylphosphatase-like_dom"/>
</dbReference>
<evidence type="ECO:0000313" key="7">
    <source>
        <dbReference type="EMBL" id="CUS33438.1"/>
    </source>
</evidence>
<evidence type="ECO:0000256" key="2">
    <source>
        <dbReference type="ARBA" id="ARBA00012150"/>
    </source>
</evidence>
<evidence type="ECO:0000313" key="8">
    <source>
        <dbReference type="Proteomes" id="UP000198736"/>
    </source>
</evidence>
<keyword evidence="8" id="KW-1185">Reference proteome</keyword>
<dbReference type="PANTHER" id="PTHR47268:SF4">
    <property type="entry name" value="ACYLPHOSPHATASE"/>
    <property type="match status" value="1"/>
</dbReference>
<dbReference type="Gene3D" id="3.30.70.100">
    <property type="match status" value="1"/>
</dbReference>
<dbReference type="EC" id="3.6.1.7" evidence="2 4"/>
<comment type="catalytic activity">
    <reaction evidence="3 4">
        <text>an acyl phosphate + H2O = a carboxylate + phosphate + H(+)</text>
        <dbReference type="Rhea" id="RHEA:14965"/>
        <dbReference type="ChEBI" id="CHEBI:15377"/>
        <dbReference type="ChEBI" id="CHEBI:15378"/>
        <dbReference type="ChEBI" id="CHEBI:29067"/>
        <dbReference type="ChEBI" id="CHEBI:43474"/>
        <dbReference type="ChEBI" id="CHEBI:59918"/>
        <dbReference type="EC" id="3.6.1.7"/>
    </reaction>
</comment>
<dbReference type="STRING" id="1742973.COMA2_130064"/>
<name>A0A0S4L9D4_9BACT</name>
<sequence length="98" mass="10650">MTQSADEAPVRAHILVVGRVQGVGFRAFAARSAVQLGLSGGVRNLDDGRVELEVEGGRTVIEALLRELKIGSPASHVGRIDVEWSVATGRYSRFDIWY</sequence>
<evidence type="ECO:0000256" key="1">
    <source>
        <dbReference type="ARBA" id="ARBA00005614"/>
    </source>
</evidence>